<feature type="compositionally biased region" description="Basic residues" evidence="1">
    <location>
        <begin position="86"/>
        <end position="95"/>
    </location>
</feature>
<feature type="region of interest" description="Disordered" evidence="1">
    <location>
        <begin position="45"/>
        <end position="95"/>
    </location>
</feature>
<accession>A0A5N6RBT8</accession>
<sequence>MDALTTALTEQFTQRMDAQLAYQAAHYEERFRSLEGHRVGISKPSVTTERALQDVGSPARIIPRSSADTTQDKDQNETRNVTATTKKSRLLKATK</sequence>
<keyword evidence="3" id="KW-1185">Reference proteome</keyword>
<protein>
    <submittedName>
        <fullName evidence="2">Uncharacterized protein</fullName>
    </submittedName>
</protein>
<evidence type="ECO:0000313" key="2">
    <source>
        <dbReference type="EMBL" id="KAE8076269.1"/>
    </source>
</evidence>
<proteinExistence type="predicted"/>
<reference evidence="2 3" key="1">
    <citation type="submission" date="2019-06" db="EMBL/GenBank/DDBJ databases">
        <title>A chromosomal-level reference genome of Carpinus fangiana (Coryloideae, Betulaceae).</title>
        <authorList>
            <person name="Yang X."/>
            <person name="Wang Z."/>
            <person name="Zhang L."/>
            <person name="Hao G."/>
            <person name="Liu J."/>
            <person name="Yang Y."/>
        </authorList>
    </citation>
    <scope>NUCLEOTIDE SEQUENCE [LARGE SCALE GENOMIC DNA]</scope>
    <source>
        <strain evidence="2">Cfa_2016G</strain>
        <tissue evidence="2">Leaf</tissue>
    </source>
</reference>
<dbReference type="Proteomes" id="UP000327013">
    <property type="component" value="Chromosome 6"/>
</dbReference>
<dbReference type="EMBL" id="CM017326">
    <property type="protein sequence ID" value="KAE8076269.1"/>
    <property type="molecule type" value="Genomic_DNA"/>
</dbReference>
<organism evidence="2 3">
    <name type="scientific">Carpinus fangiana</name>
    <dbReference type="NCBI Taxonomy" id="176857"/>
    <lineage>
        <taxon>Eukaryota</taxon>
        <taxon>Viridiplantae</taxon>
        <taxon>Streptophyta</taxon>
        <taxon>Embryophyta</taxon>
        <taxon>Tracheophyta</taxon>
        <taxon>Spermatophyta</taxon>
        <taxon>Magnoliopsida</taxon>
        <taxon>eudicotyledons</taxon>
        <taxon>Gunneridae</taxon>
        <taxon>Pentapetalae</taxon>
        <taxon>rosids</taxon>
        <taxon>fabids</taxon>
        <taxon>Fagales</taxon>
        <taxon>Betulaceae</taxon>
        <taxon>Carpinus</taxon>
    </lineage>
</organism>
<gene>
    <name evidence="2" type="ORF">FH972_014932</name>
</gene>
<evidence type="ECO:0000313" key="3">
    <source>
        <dbReference type="Proteomes" id="UP000327013"/>
    </source>
</evidence>
<evidence type="ECO:0000256" key="1">
    <source>
        <dbReference type="SAM" id="MobiDB-lite"/>
    </source>
</evidence>
<dbReference type="AlphaFoldDB" id="A0A5N6RBT8"/>
<name>A0A5N6RBT8_9ROSI</name>